<dbReference type="EMBL" id="AP028916">
    <property type="protein sequence ID" value="BES97771.1"/>
    <property type="molecule type" value="Genomic_DNA"/>
</dbReference>
<reference evidence="1 2" key="1">
    <citation type="submission" date="2023-09" db="EMBL/GenBank/DDBJ databases">
        <title>Nesidiocoris tenuis whole genome shotgun sequence.</title>
        <authorList>
            <person name="Shibata T."/>
            <person name="Shimoda M."/>
            <person name="Kobayashi T."/>
            <person name="Uehara T."/>
        </authorList>
    </citation>
    <scope>NUCLEOTIDE SEQUENCE [LARGE SCALE GENOMIC DNA]</scope>
    <source>
        <strain evidence="1 2">Japan</strain>
    </source>
</reference>
<organism evidence="1 2">
    <name type="scientific">Nesidiocoris tenuis</name>
    <dbReference type="NCBI Taxonomy" id="355587"/>
    <lineage>
        <taxon>Eukaryota</taxon>
        <taxon>Metazoa</taxon>
        <taxon>Ecdysozoa</taxon>
        <taxon>Arthropoda</taxon>
        <taxon>Hexapoda</taxon>
        <taxon>Insecta</taxon>
        <taxon>Pterygota</taxon>
        <taxon>Neoptera</taxon>
        <taxon>Paraneoptera</taxon>
        <taxon>Hemiptera</taxon>
        <taxon>Heteroptera</taxon>
        <taxon>Panheteroptera</taxon>
        <taxon>Cimicomorpha</taxon>
        <taxon>Miridae</taxon>
        <taxon>Dicyphina</taxon>
        <taxon>Nesidiocoris</taxon>
    </lineage>
</organism>
<proteinExistence type="predicted"/>
<protein>
    <submittedName>
        <fullName evidence="1">Uncharacterized protein</fullName>
    </submittedName>
</protein>
<name>A0ABN7B3N2_9HEMI</name>
<evidence type="ECO:0000313" key="2">
    <source>
        <dbReference type="Proteomes" id="UP001307889"/>
    </source>
</evidence>
<gene>
    <name evidence="1" type="ORF">NTJ_10585</name>
</gene>
<keyword evidence="2" id="KW-1185">Reference proteome</keyword>
<dbReference type="Proteomes" id="UP001307889">
    <property type="component" value="Chromosome 8"/>
</dbReference>
<sequence length="82" mass="9421">MLRSNEDLRNPFASLHEPIINQDDSIPQAFHTVTEKINFDVKPDNVHLSSWLEKRKISHVTDEPNSDVKGEIVRSVTVPMKK</sequence>
<evidence type="ECO:0000313" key="1">
    <source>
        <dbReference type="EMBL" id="BES97771.1"/>
    </source>
</evidence>
<accession>A0ABN7B3N2</accession>